<sequence length="159" mass="17869">MRPGAVLLEINAFARPHPSQWRPVQSYAGQFLTQRGELALVEQHGLAPSEILVLALERTLVEKILALVRAGYAHDPLGELQVKLHHAYDLHRLLQPPPLREFLAGLVFEALLVEVRADDARNQEFQGEWAARPLAQARLFADAGQTWQHLAPTYQGAFR</sequence>
<name>A0A246FIA3_9BACT</name>
<keyword evidence="2" id="KW-1185">Reference proteome</keyword>
<evidence type="ECO:0000313" key="1">
    <source>
        <dbReference type="EMBL" id="OWP62244.1"/>
    </source>
</evidence>
<dbReference type="InterPro" id="IPR014942">
    <property type="entry name" value="AbiEii"/>
</dbReference>
<proteinExistence type="predicted"/>
<dbReference type="Proteomes" id="UP000197277">
    <property type="component" value="Unassembled WGS sequence"/>
</dbReference>
<organism evidence="1 2">
    <name type="scientific">Hymenobacter amundsenii</name>
    <dbReference type="NCBI Taxonomy" id="2006685"/>
    <lineage>
        <taxon>Bacteria</taxon>
        <taxon>Pseudomonadati</taxon>
        <taxon>Bacteroidota</taxon>
        <taxon>Cytophagia</taxon>
        <taxon>Cytophagales</taxon>
        <taxon>Hymenobacteraceae</taxon>
        <taxon>Hymenobacter</taxon>
    </lineage>
</organism>
<gene>
    <name evidence="1" type="ORF">CDA63_15185</name>
</gene>
<accession>A0A246FIA3</accession>
<dbReference type="EMBL" id="NIRR01000029">
    <property type="protein sequence ID" value="OWP62244.1"/>
    <property type="molecule type" value="Genomic_DNA"/>
</dbReference>
<evidence type="ECO:0008006" key="3">
    <source>
        <dbReference type="Google" id="ProtNLM"/>
    </source>
</evidence>
<protein>
    <recommendedName>
        <fullName evidence="3">Nucleotidyl transferase AbiEii/AbiGii toxin family protein</fullName>
    </recommendedName>
</protein>
<dbReference type="RefSeq" id="WP_088465307.1">
    <property type="nucleotide sequence ID" value="NZ_NIRR01000029.1"/>
</dbReference>
<dbReference type="AlphaFoldDB" id="A0A246FIA3"/>
<dbReference type="OrthoDB" id="9780929at2"/>
<evidence type="ECO:0000313" key="2">
    <source>
        <dbReference type="Proteomes" id="UP000197277"/>
    </source>
</evidence>
<reference evidence="1 2" key="1">
    <citation type="submission" date="2017-06" db="EMBL/GenBank/DDBJ databases">
        <title>Hymenobacter amundsenii sp. nov. isolated from regoliths in Antarctica.</title>
        <authorList>
            <person name="Sedlacek I."/>
            <person name="Kralova S."/>
            <person name="Pantucek R."/>
            <person name="Svec P."/>
            <person name="Holochova P."/>
            <person name="Stankova E."/>
            <person name="Vrbovska V."/>
            <person name="Busse H.-J."/>
        </authorList>
    </citation>
    <scope>NUCLEOTIDE SEQUENCE [LARGE SCALE GENOMIC DNA]</scope>
    <source>
        <strain evidence="1 2">CCM 8682</strain>
    </source>
</reference>
<dbReference type="Pfam" id="PF08843">
    <property type="entry name" value="AbiEii"/>
    <property type="match status" value="1"/>
</dbReference>
<comment type="caution">
    <text evidence="1">The sequence shown here is derived from an EMBL/GenBank/DDBJ whole genome shotgun (WGS) entry which is preliminary data.</text>
</comment>